<dbReference type="AlphaFoldDB" id="A0A545WBN0"/>
<accession>A0A545WBN0</accession>
<reference evidence="4 5" key="1">
    <citation type="journal article" date="2019" name="Appl. Microbiol. Biotechnol.">
        <title>Genome sequence of Isaria javanica and comparative genome analysis insights into family S53 peptidase evolution in fungal entomopathogens.</title>
        <authorList>
            <person name="Lin R."/>
            <person name="Zhang X."/>
            <person name="Xin B."/>
            <person name="Zou M."/>
            <person name="Gao Y."/>
            <person name="Qin F."/>
            <person name="Hu Q."/>
            <person name="Xie B."/>
            <person name="Cheng X."/>
        </authorList>
    </citation>
    <scope>NUCLEOTIDE SEQUENCE [LARGE SCALE GENOMIC DNA]</scope>
    <source>
        <strain evidence="4 5">IJ1G</strain>
    </source>
</reference>
<evidence type="ECO:0000256" key="2">
    <source>
        <dbReference type="ARBA" id="ARBA00023043"/>
    </source>
</evidence>
<comment type="caution">
    <text evidence="4">The sequence shown here is derived from an EMBL/GenBank/DDBJ whole genome shotgun (WGS) entry which is preliminary data.</text>
</comment>
<name>A0A545WBN0_9HYPO</name>
<dbReference type="Gene3D" id="1.25.40.20">
    <property type="entry name" value="Ankyrin repeat-containing domain"/>
    <property type="match status" value="3"/>
</dbReference>
<gene>
    <name evidence="4" type="ORF">IF1G_00069</name>
</gene>
<dbReference type="InterPro" id="IPR036770">
    <property type="entry name" value="Ankyrin_rpt-contain_sf"/>
</dbReference>
<evidence type="ECO:0000313" key="4">
    <source>
        <dbReference type="EMBL" id="TQW00138.1"/>
    </source>
</evidence>
<organism evidence="4 5">
    <name type="scientific">Cordyceps javanica</name>
    <dbReference type="NCBI Taxonomy" id="43265"/>
    <lineage>
        <taxon>Eukaryota</taxon>
        <taxon>Fungi</taxon>
        <taxon>Dikarya</taxon>
        <taxon>Ascomycota</taxon>
        <taxon>Pezizomycotina</taxon>
        <taxon>Sordariomycetes</taxon>
        <taxon>Hypocreomycetidae</taxon>
        <taxon>Hypocreales</taxon>
        <taxon>Cordycipitaceae</taxon>
        <taxon>Cordyceps</taxon>
    </lineage>
</organism>
<dbReference type="SMART" id="SM00248">
    <property type="entry name" value="ANK"/>
    <property type="match status" value="3"/>
</dbReference>
<dbReference type="PANTHER" id="PTHR24166">
    <property type="entry name" value="ROLLING PEBBLES, ISOFORM B"/>
    <property type="match status" value="1"/>
</dbReference>
<dbReference type="STRING" id="43265.A0A545WBN0"/>
<feature type="compositionally biased region" description="Basic and acidic residues" evidence="3">
    <location>
        <begin position="292"/>
        <end position="305"/>
    </location>
</feature>
<protein>
    <submittedName>
        <fullName evidence="4">Ankyrin repeats (3 copies) domain-containing protein</fullName>
    </submittedName>
</protein>
<dbReference type="PANTHER" id="PTHR24166:SF48">
    <property type="entry name" value="PROTEIN VAPYRIN"/>
    <property type="match status" value="1"/>
</dbReference>
<sequence length="462" mass="51978">MRRELLRRRVNVKVLEHSRWSAVFMQEDPKDALLLLAEGLDPQREDAPHDQNDSGEIGKAPDHEVINEFSLLFWACTREDSVTLEALIKAGADPRAHAKAYGPYEQENQHETRLISLYAAPIFAAANARNSACMEFLIRNNHYQPSVDKIPEELLKHLVTHPQNIWKLGSYVPDCENTNVSGQFECLSLLFKNGLDRNASCGDSQTLLAHAAAEGYLCLVRRLHQHGVSIYDDPYGRGTPLIAALKAALDRKSRGEPHADQEHVAMYLIKHGAADPERAGVAATPVLGDNGRGMDDDGQQRNDHDPVMFRRGSDKSMAVLREALKLGNFRLIKELLDHWHDVNYRDSHSGQTGLMLAAANLNLEEPPRMRRPYFGDYHKQLCRPMVCSFLLTSGADLWMADHHGKTSFDHAGAKRETFELATMGRMESQYGKRNSDPEDELLSRYYRPQRGPPCGCCGPCEF</sequence>
<dbReference type="EMBL" id="SPUK01000001">
    <property type="protein sequence ID" value="TQW00138.1"/>
    <property type="molecule type" value="Genomic_DNA"/>
</dbReference>
<feature type="region of interest" description="Disordered" evidence="3">
    <location>
        <begin position="286"/>
        <end position="305"/>
    </location>
</feature>
<keyword evidence="2" id="KW-0040">ANK repeat</keyword>
<dbReference type="InterPro" id="IPR050889">
    <property type="entry name" value="Dendritic_Spine_Reg/Scaffold"/>
</dbReference>
<dbReference type="Proteomes" id="UP000315783">
    <property type="component" value="Unassembled WGS sequence"/>
</dbReference>
<keyword evidence="1" id="KW-0677">Repeat</keyword>
<evidence type="ECO:0000313" key="5">
    <source>
        <dbReference type="Proteomes" id="UP000315783"/>
    </source>
</evidence>
<dbReference type="InterPro" id="IPR002110">
    <property type="entry name" value="Ankyrin_rpt"/>
</dbReference>
<evidence type="ECO:0000256" key="1">
    <source>
        <dbReference type="ARBA" id="ARBA00022737"/>
    </source>
</evidence>
<proteinExistence type="predicted"/>
<evidence type="ECO:0000256" key="3">
    <source>
        <dbReference type="SAM" id="MobiDB-lite"/>
    </source>
</evidence>
<dbReference type="SUPFAM" id="SSF48403">
    <property type="entry name" value="Ankyrin repeat"/>
    <property type="match status" value="1"/>
</dbReference>
<keyword evidence="5" id="KW-1185">Reference proteome</keyword>